<name>A0A1B9IWK1_9TREE</name>
<reference evidence="3" key="2">
    <citation type="submission" date="2013-12" db="EMBL/GenBank/DDBJ databases">
        <title>Evolution of pathogenesis and genome organization in the Tremellales.</title>
        <authorList>
            <person name="Cuomo C."/>
            <person name="Litvintseva A."/>
            <person name="Heitman J."/>
            <person name="Chen Y."/>
            <person name="Sun S."/>
            <person name="Springer D."/>
            <person name="Dromer F."/>
            <person name="Young S."/>
            <person name="Zeng Q."/>
            <person name="Chapman S."/>
            <person name="Gujja S."/>
            <person name="Saif S."/>
            <person name="Birren B."/>
        </authorList>
    </citation>
    <scope>NUCLEOTIDE SEQUENCE [LARGE SCALE GENOMIC DNA]</scope>
    <source>
        <strain evidence="3">CBS 10435</strain>
    </source>
</reference>
<sequence>MTEPSFLTPFDDGKRKRRQSALKVVSDDVDTEGLDPFSALADISAIHSETLQYSHLLSRGFTGPHSDLMDVVRSGINMYFSAISDKVRDDARARNSLQIHEKHNHTGSWIDPITGEKTVSCHLGRLNEVNFFREGSVGFSKPLGHQCHRSIVAHHDEEDGEQTFWRRTDSGNGGDTWQQVSNDADIKFADSVHSEDGTSEIDSVRGNYQPASPTWASVSDTDVAHGGDLSEGFNELRL</sequence>
<evidence type="ECO:0000256" key="1">
    <source>
        <dbReference type="SAM" id="MobiDB-lite"/>
    </source>
</evidence>
<feature type="compositionally biased region" description="Polar residues" evidence="1">
    <location>
        <begin position="209"/>
        <end position="220"/>
    </location>
</feature>
<gene>
    <name evidence="2" type="ORF">L486_02574</name>
</gene>
<dbReference type="Proteomes" id="UP000092583">
    <property type="component" value="Unassembled WGS sequence"/>
</dbReference>
<evidence type="ECO:0000313" key="3">
    <source>
        <dbReference type="Proteomes" id="UP000092583"/>
    </source>
</evidence>
<proteinExistence type="predicted"/>
<keyword evidence="3" id="KW-1185">Reference proteome</keyword>
<evidence type="ECO:0000313" key="2">
    <source>
        <dbReference type="EMBL" id="OCF59901.1"/>
    </source>
</evidence>
<dbReference type="AlphaFoldDB" id="A0A1B9IWK1"/>
<reference evidence="2 3" key="1">
    <citation type="submission" date="2013-07" db="EMBL/GenBank/DDBJ databases">
        <title>The Genome Sequence of Kwoniella mangroviensis CBS10435.</title>
        <authorList>
            <consortium name="The Broad Institute Genome Sequencing Platform"/>
            <person name="Cuomo C."/>
            <person name="Litvintseva A."/>
            <person name="Chen Y."/>
            <person name="Heitman J."/>
            <person name="Sun S."/>
            <person name="Springer D."/>
            <person name="Dromer F."/>
            <person name="Young S.K."/>
            <person name="Zeng Q."/>
            <person name="Gargeya S."/>
            <person name="Fitzgerald M."/>
            <person name="Abouelleil A."/>
            <person name="Alvarado L."/>
            <person name="Berlin A.M."/>
            <person name="Chapman S.B."/>
            <person name="Dewar J."/>
            <person name="Goldberg J."/>
            <person name="Griggs A."/>
            <person name="Gujja S."/>
            <person name="Hansen M."/>
            <person name="Howarth C."/>
            <person name="Imamovic A."/>
            <person name="Larimer J."/>
            <person name="McCowan C."/>
            <person name="Murphy C."/>
            <person name="Pearson M."/>
            <person name="Priest M."/>
            <person name="Roberts A."/>
            <person name="Saif S."/>
            <person name="Shea T."/>
            <person name="Sykes S."/>
            <person name="Wortman J."/>
            <person name="Nusbaum C."/>
            <person name="Birren B."/>
        </authorList>
    </citation>
    <scope>NUCLEOTIDE SEQUENCE [LARGE SCALE GENOMIC DNA]</scope>
    <source>
        <strain evidence="2 3">CBS 10435</strain>
    </source>
</reference>
<feature type="region of interest" description="Disordered" evidence="1">
    <location>
        <begin position="193"/>
        <end position="231"/>
    </location>
</feature>
<protein>
    <submittedName>
        <fullName evidence="2">Uncharacterized protein</fullName>
    </submittedName>
</protein>
<accession>A0A1B9IWK1</accession>
<organism evidence="2 3">
    <name type="scientific">Kwoniella mangroviensis CBS 10435</name>
    <dbReference type="NCBI Taxonomy" id="1331196"/>
    <lineage>
        <taxon>Eukaryota</taxon>
        <taxon>Fungi</taxon>
        <taxon>Dikarya</taxon>
        <taxon>Basidiomycota</taxon>
        <taxon>Agaricomycotina</taxon>
        <taxon>Tremellomycetes</taxon>
        <taxon>Tremellales</taxon>
        <taxon>Cryptococcaceae</taxon>
        <taxon>Kwoniella</taxon>
    </lineage>
</organism>
<dbReference type="EMBL" id="KI669460">
    <property type="protein sequence ID" value="OCF59901.1"/>
    <property type="molecule type" value="Genomic_DNA"/>
</dbReference>